<evidence type="ECO:0000259" key="5">
    <source>
        <dbReference type="Pfam" id="PF22048"/>
    </source>
</evidence>
<feature type="region of interest" description="Disordered" evidence="3">
    <location>
        <begin position="1"/>
        <end position="94"/>
    </location>
</feature>
<dbReference type="STRING" id="698492.A0A0E9NGR8"/>
<name>A0A0E9NGR8_SAICN</name>
<feature type="compositionally biased region" description="Low complexity" evidence="3">
    <location>
        <begin position="12"/>
        <end position="24"/>
    </location>
</feature>
<evidence type="ECO:0000313" key="6">
    <source>
        <dbReference type="EMBL" id="GAO48605.1"/>
    </source>
</evidence>
<dbReference type="GO" id="GO:0003713">
    <property type="term" value="F:transcription coactivator activity"/>
    <property type="evidence" value="ECO:0007669"/>
    <property type="project" value="TreeGrafter"/>
</dbReference>
<reference evidence="6 7" key="1">
    <citation type="journal article" date="2011" name="J. Gen. Appl. Microbiol.">
        <title>Draft genome sequencing of the enigmatic yeast Saitoella complicata.</title>
        <authorList>
            <person name="Nishida H."/>
            <person name="Hamamoto M."/>
            <person name="Sugiyama J."/>
        </authorList>
    </citation>
    <scope>NUCLEOTIDE SEQUENCE [LARGE SCALE GENOMIC DNA]</scope>
    <source>
        <strain evidence="6 7">NRRL Y-17804</strain>
    </source>
</reference>
<dbReference type="OrthoDB" id="76412at2759"/>
<sequence>MPKKQAGENSKKAAGNARKAAAADAKADATRKVVSAKEDAEWSKGSKGPNAKAEAAAAKKAEDARKKAEAKALLEKEEASMPSKPKPKGADKVAAKRAGKIDDFISATNKAPALAASNIDDALDMMTLVEDRKVGTKKNGEVDRHPERRFKAAFAAYEERRLPELKEEHKGLRLQQMKDMIYKEFQKSPENPFNQVHATHNMTKEELKEMQANEQAKTEARLVGR</sequence>
<evidence type="ECO:0008006" key="8">
    <source>
        <dbReference type="Google" id="ProtNLM"/>
    </source>
</evidence>
<feature type="domain" description="Coiled-coil" evidence="4">
    <location>
        <begin position="111"/>
        <end position="195"/>
    </location>
</feature>
<keyword evidence="2" id="KW-0175">Coiled coil</keyword>
<dbReference type="InterPro" id="IPR054414">
    <property type="entry name" value="Ccdc124/Oxs1_C"/>
</dbReference>
<organism evidence="6 7">
    <name type="scientific">Saitoella complicata (strain BCRC 22490 / CBS 7301 / JCM 7358 / NBRC 10748 / NRRL Y-17804)</name>
    <dbReference type="NCBI Taxonomy" id="698492"/>
    <lineage>
        <taxon>Eukaryota</taxon>
        <taxon>Fungi</taxon>
        <taxon>Dikarya</taxon>
        <taxon>Ascomycota</taxon>
        <taxon>Taphrinomycotina</taxon>
        <taxon>Taphrinomycotina incertae sedis</taxon>
        <taxon>Saitoella</taxon>
    </lineage>
</organism>
<dbReference type="EMBL" id="BACD03000016">
    <property type="protein sequence ID" value="GAO48605.1"/>
    <property type="molecule type" value="Genomic_DNA"/>
</dbReference>
<evidence type="ECO:0000256" key="3">
    <source>
        <dbReference type="SAM" id="MobiDB-lite"/>
    </source>
</evidence>
<dbReference type="Proteomes" id="UP000033140">
    <property type="component" value="Unassembled WGS sequence"/>
</dbReference>
<protein>
    <recommendedName>
        <fullName evidence="8">HMG box domain-containing protein</fullName>
    </recommendedName>
</protein>
<feature type="compositionally biased region" description="Basic and acidic residues" evidence="3">
    <location>
        <begin position="1"/>
        <end position="11"/>
    </location>
</feature>
<dbReference type="PANTHER" id="PTHR21680">
    <property type="entry name" value="COILED-COIL DOMAIN-CONTAINING PROTEIN 124"/>
    <property type="match status" value="1"/>
</dbReference>
<feature type="compositionally biased region" description="Basic and acidic residues" evidence="3">
    <location>
        <begin position="25"/>
        <end position="44"/>
    </location>
</feature>
<dbReference type="GO" id="GO:0006366">
    <property type="term" value="P:transcription by RNA polymerase II"/>
    <property type="evidence" value="ECO:0007669"/>
    <property type="project" value="TreeGrafter"/>
</dbReference>
<feature type="domain" description="LSO1/LSO2" evidence="5">
    <location>
        <begin position="10"/>
        <end position="78"/>
    </location>
</feature>
<evidence type="ECO:0000256" key="1">
    <source>
        <dbReference type="ARBA" id="ARBA00008296"/>
    </source>
</evidence>
<keyword evidence="7" id="KW-1185">Reference proteome</keyword>
<dbReference type="OMA" id="FEERMMP"/>
<proteinExistence type="inferred from homology"/>
<dbReference type="Pfam" id="PF06244">
    <property type="entry name" value="Ccdc124"/>
    <property type="match status" value="1"/>
</dbReference>
<dbReference type="GO" id="GO:0005634">
    <property type="term" value="C:nucleus"/>
    <property type="evidence" value="ECO:0007669"/>
    <property type="project" value="TreeGrafter"/>
</dbReference>
<accession>A0A0E9NGR8</accession>
<dbReference type="Pfam" id="PF22048">
    <property type="entry name" value="LSO1_2-like"/>
    <property type="match status" value="1"/>
</dbReference>
<dbReference type="InterPro" id="IPR010422">
    <property type="entry name" value="Ccdc124/Oxs1"/>
</dbReference>
<evidence type="ECO:0000313" key="7">
    <source>
        <dbReference type="Proteomes" id="UP000033140"/>
    </source>
</evidence>
<dbReference type="AlphaFoldDB" id="A0A0E9NGR8"/>
<dbReference type="RefSeq" id="XP_019023122.1">
    <property type="nucleotide sequence ID" value="XM_019166934.1"/>
</dbReference>
<reference evidence="6 7" key="2">
    <citation type="journal article" date="2014" name="J. Gen. Appl. Microbiol.">
        <title>The early diverging ascomycetous budding yeast Saitoella complicata has three histone deacetylases belonging to the Clr6, Hos2, and Rpd3 lineages.</title>
        <authorList>
            <person name="Nishida H."/>
            <person name="Matsumoto T."/>
            <person name="Kondo S."/>
            <person name="Hamamoto M."/>
            <person name="Yoshikawa H."/>
        </authorList>
    </citation>
    <scope>NUCLEOTIDE SEQUENCE [LARGE SCALE GENOMIC DNA]</scope>
    <source>
        <strain evidence="6 7">NRRL Y-17804</strain>
    </source>
</reference>
<gene>
    <name evidence="6" type="ORF">G7K_2776-t1</name>
</gene>
<evidence type="ECO:0000256" key="2">
    <source>
        <dbReference type="ARBA" id="ARBA00023054"/>
    </source>
</evidence>
<dbReference type="InterPro" id="IPR054413">
    <property type="entry name" value="LSO1/2"/>
</dbReference>
<comment type="similarity">
    <text evidence="1">Belongs to the CCDC124 family.</text>
</comment>
<feature type="compositionally biased region" description="Basic and acidic residues" evidence="3">
    <location>
        <begin position="57"/>
        <end position="79"/>
    </location>
</feature>
<evidence type="ECO:0000259" key="4">
    <source>
        <dbReference type="Pfam" id="PF06244"/>
    </source>
</evidence>
<comment type="caution">
    <text evidence="6">The sequence shown here is derived from an EMBL/GenBank/DDBJ whole genome shotgun (WGS) entry which is preliminary data.</text>
</comment>
<reference evidence="6 7" key="3">
    <citation type="journal article" date="2015" name="Genome Announc.">
        <title>Draft Genome Sequence of the Archiascomycetous Yeast Saitoella complicata.</title>
        <authorList>
            <person name="Yamauchi K."/>
            <person name="Kondo S."/>
            <person name="Hamamoto M."/>
            <person name="Takahashi Y."/>
            <person name="Ogura Y."/>
            <person name="Hayashi T."/>
            <person name="Nishida H."/>
        </authorList>
    </citation>
    <scope>NUCLEOTIDE SEQUENCE [LARGE SCALE GENOMIC DNA]</scope>
    <source>
        <strain evidence="6 7">NRRL Y-17804</strain>
    </source>
</reference>
<dbReference type="PANTHER" id="PTHR21680:SF0">
    <property type="entry name" value="COILED-COIL DOMAIN-CONTAINING PROTEIN 124"/>
    <property type="match status" value="1"/>
</dbReference>